<name>A0AAJ5ZFT4_AERCA</name>
<dbReference type="EMBL" id="CP120943">
    <property type="protein sequence ID" value="WFG00277.1"/>
    <property type="molecule type" value="Genomic_DNA"/>
</dbReference>
<organism evidence="2 3">
    <name type="scientific">Aeromonas caviae</name>
    <name type="common">Aeromonas punctata</name>
    <dbReference type="NCBI Taxonomy" id="648"/>
    <lineage>
        <taxon>Bacteria</taxon>
        <taxon>Pseudomonadati</taxon>
        <taxon>Pseudomonadota</taxon>
        <taxon>Gammaproteobacteria</taxon>
        <taxon>Aeromonadales</taxon>
        <taxon>Aeromonadaceae</taxon>
        <taxon>Aeromonas</taxon>
    </lineage>
</organism>
<sequence>MKKKSLLAIMIAGLSIQSAYAIDTTAAAAIAETNLATRADAEKQVASIVNGMQGIKTALQRYYVDKRGWPTSLAALENSGYLKQGLSARLGVVSGLMSGGSYGLRLTLPSGGAMQAKLAASRMNASLSGNVLTLTVAPPVGLLNEDDYISRTAPKAMAADITFVGTGLKNANMDANVIDVANANVGTDVSIARDGKVTRNIGIAGLLNGVTAILGGDATANKVVAKSGLLVAKAAVLNGAAYTNNTLQSVGNATFQGGVTANQAATFNTANFKSALTAEGTVSLNQAVTSQGVIANGPIKALGGIAGNDMTFASADVATGVDAGSLLVQGDAEVKGSFKAGDLVANRVQAVNGTFTGGLNITGLTATQAVRSNSGYYVGAGNILVADKDGGLYERGIALDTLYLGIADKAADTDKLDGLDSTQFGRRDLANTFTKQAQFNGRMDINNGLYAGGNQVLNATGTTFYEGGVALASKYLAISGKAADTALLDGLDSSLFGRRDAANTWTGGNQFNAGINVLSGLKAGGTLVADGSQLYEGGIGLASKYLGKTATAANTQLLDGIDSSALAKVGSNNVFTGANTFSQNIAVKGTGLMTAVNNSTSAVTNLEANTSAAESRVNNLLYFKSRCHVHNMDPGCNIYMKPPAPVSGVYVSNGQVYYKFNIDNGVGSCGIAPSKWYMVAPGAEYNPVIFSPPPSTCSPIGAVYYQHIRNCSTLGGGGNSSQQLTYSVNKYTCS</sequence>
<gene>
    <name evidence="2" type="ORF">P5S46_21180</name>
</gene>
<evidence type="ECO:0000313" key="2">
    <source>
        <dbReference type="EMBL" id="WFG00277.1"/>
    </source>
</evidence>
<proteinExistence type="predicted"/>
<keyword evidence="1" id="KW-0732">Signal</keyword>
<dbReference type="RefSeq" id="WP_277857216.1">
    <property type="nucleotide sequence ID" value="NZ_CP120943.1"/>
</dbReference>
<dbReference type="Proteomes" id="UP001218423">
    <property type="component" value="Plasmid pAC1520"/>
</dbReference>
<protein>
    <submittedName>
        <fullName evidence="2">Uncharacterized protein</fullName>
    </submittedName>
</protein>
<accession>A0AAJ5ZFT4</accession>
<geneLocation type="plasmid" evidence="2 3">
    <name>pAC1520</name>
</geneLocation>
<reference evidence="2" key="1">
    <citation type="submission" date="2023-03" db="EMBL/GenBank/DDBJ databases">
        <title>Aeromonas caviae strain AC1520.</title>
        <authorList>
            <person name="Xie T."/>
            <person name="Zhang Q."/>
            <person name="Deng J."/>
            <person name="Li X."/>
        </authorList>
    </citation>
    <scope>NUCLEOTIDE SEQUENCE</scope>
    <source>
        <strain evidence="2">AC1520</strain>
        <plasmid evidence="2">pAC1520</plasmid>
    </source>
</reference>
<evidence type="ECO:0000256" key="1">
    <source>
        <dbReference type="SAM" id="SignalP"/>
    </source>
</evidence>
<feature type="signal peptide" evidence="1">
    <location>
        <begin position="1"/>
        <end position="21"/>
    </location>
</feature>
<keyword evidence="2" id="KW-0614">Plasmid</keyword>
<feature type="chain" id="PRO_5042597816" evidence="1">
    <location>
        <begin position="22"/>
        <end position="734"/>
    </location>
</feature>
<dbReference type="AlphaFoldDB" id="A0AAJ5ZFT4"/>
<evidence type="ECO:0000313" key="3">
    <source>
        <dbReference type="Proteomes" id="UP001218423"/>
    </source>
</evidence>